<dbReference type="AlphaFoldDB" id="A0A150SIS2"/>
<sequence>MDPTEPLYFRVERSPAKRAGTQWRATATIVRDDTGEPVERLTARASTAGAAEEQLDAAIEGALAGLEKPPRDWGRDPTVFRLLRRYLQLRDEVYGMLERASAAAEPDALTLRRDAEAYEQGEMRKLEEQVEALTDAQWIELSTPTEDQLARLDDAWVLDMLTAKKRLCQLASRRPHVAQSGYEQLEQALDG</sequence>
<comment type="caution">
    <text evidence="1">The sequence shown here is derived from an EMBL/GenBank/DDBJ whole genome shotgun (WGS) entry which is preliminary data.</text>
</comment>
<name>A0A150SIS2_SORCE</name>
<evidence type="ECO:0000313" key="2">
    <source>
        <dbReference type="Proteomes" id="UP000075515"/>
    </source>
</evidence>
<proteinExistence type="predicted"/>
<dbReference type="Proteomes" id="UP000075515">
    <property type="component" value="Unassembled WGS sequence"/>
</dbReference>
<organism evidence="1 2">
    <name type="scientific">Sorangium cellulosum</name>
    <name type="common">Polyangium cellulosum</name>
    <dbReference type="NCBI Taxonomy" id="56"/>
    <lineage>
        <taxon>Bacteria</taxon>
        <taxon>Pseudomonadati</taxon>
        <taxon>Myxococcota</taxon>
        <taxon>Polyangia</taxon>
        <taxon>Polyangiales</taxon>
        <taxon>Polyangiaceae</taxon>
        <taxon>Sorangium</taxon>
    </lineage>
</organism>
<reference evidence="1 2" key="1">
    <citation type="submission" date="2014-02" db="EMBL/GenBank/DDBJ databases">
        <title>The small core and large imbalanced accessory genome model reveals a collaborative survival strategy of Sorangium cellulosum strains in nature.</title>
        <authorList>
            <person name="Han K."/>
            <person name="Peng R."/>
            <person name="Blom J."/>
            <person name="Li Y.-Z."/>
        </authorList>
    </citation>
    <scope>NUCLEOTIDE SEQUENCE [LARGE SCALE GENOMIC DNA]</scope>
    <source>
        <strain evidence="1 2">So0149</strain>
    </source>
</reference>
<gene>
    <name evidence="1" type="ORF">BE18_06570</name>
</gene>
<evidence type="ECO:0000313" key="1">
    <source>
        <dbReference type="EMBL" id="KYF81330.1"/>
    </source>
</evidence>
<dbReference type="EMBL" id="JEMC01003429">
    <property type="protein sequence ID" value="KYF81330.1"/>
    <property type="molecule type" value="Genomic_DNA"/>
</dbReference>
<protein>
    <submittedName>
        <fullName evidence="1">Uncharacterized protein</fullName>
    </submittedName>
</protein>
<accession>A0A150SIS2</accession>